<proteinExistence type="predicted"/>
<name>A0A0F9H9D0_9ZZZZ</name>
<dbReference type="AlphaFoldDB" id="A0A0F9H9D0"/>
<protein>
    <submittedName>
        <fullName evidence="1">Uncharacterized protein</fullName>
    </submittedName>
</protein>
<organism evidence="1">
    <name type="scientific">marine sediment metagenome</name>
    <dbReference type="NCBI Taxonomy" id="412755"/>
    <lineage>
        <taxon>unclassified sequences</taxon>
        <taxon>metagenomes</taxon>
        <taxon>ecological metagenomes</taxon>
    </lineage>
</organism>
<evidence type="ECO:0000313" key="1">
    <source>
        <dbReference type="EMBL" id="KKM07680.1"/>
    </source>
</evidence>
<gene>
    <name evidence="1" type="ORF">LCGC14_1731470</name>
</gene>
<dbReference type="EMBL" id="LAZR01015716">
    <property type="protein sequence ID" value="KKM07680.1"/>
    <property type="molecule type" value="Genomic_DNA"/>
</dbReference>
<reference evidence="1" key="1">
    <citation type="journal article" date="2015" name="Nature">
        <title>Complex archaea that bridge the gap between prokaryotes and eukaryotes.</title>
        <authorList>
            <person name="Spang A."/>
            <person name="Saw J.H."/>
            <person name="Jorgensen S.L."/>
            <person name="Zaremba-Niedzwiedzka K."/>
            <person name="Martijn J."/>
            <person name="Lind A.E."/>
            <person name="van Eijk R."/>
            <person name="Schleper C."/>
            <person name="Guy L."/>
            <person name="Ettema T.J."/>
        </authorList>
    </citation>
    <scope>NUCLEOTIDE SEQUENCE</scope>
</reference>
<accession>A0A0F9H9D0</accession>
<sequence>MARDVNLTLISGATAMAGTGAKGSVVDCEGGFFAVIRMFLGTCTGTTVVVSVAVQASIDGGSNYFHIGQFPILDQADDDIEIARVVWVPKPTLASSIVTKVRLNTVVSSGTTPVVPCNAAYLEPIVSLGCPGADYELGNGVEELV</sequence>
<comment type="caution">
    <text evidence="1">The sequence shown here is derived from an EMBL/GenBank/DDBJ whole genome shotgun (WGS) entry which is preliminary data.</text>
</comment>